<comment type="caution">
    <text evidence="2">The sequence shown here is derived from an EMBL/GenBank/DDBJ whole genome shotgun (WGS) entry which is preliminary data.</text>
</comment>
<proteinExistence type="predicted"/>
<name>A0A0J8UFH8_9MYCO</name>
<dbReference type="EMBL" id="LFOD01000002">
    <property type="protein sequence ID" value="KMV20021.1"/>
    <property type="molecule type" value="Genomic_DNA"/>
</dbReference>
<gene>
    <name evidence="2" type="ORF">ACT17_04805</name>
</gene>
<organism evidence="2 3">
    <name type="scientific">Mycolicibacterium conceptionense</name>
    <dbReference type="NCBI Taxonomy" id="451644"/>
    <lineage>
        <taxon>Bacteria</taxon>
        <taxon>Bacillati</taxon>
        <taxon>Actinomycetota</taxon>
        <taxon>Actinomycetes</taxon>
        <taxon>Mycobacteriales</taxon>
        <taxon>Mycobacteriaceae</taxon>
        <taxon>Mycolicibacterium</taxon>
    </lineage>
</organism>
<protein>
    <submittedName>
        <fullName evidence="2">Uncharacterized protein</fullName>
    </submittedName>
</protein>
<sequence length="114" mass="13011">MVRIMLMIQSGRQWEPVPCSTENVDRPNWGFNDVNAPTDLDNLQQRRLANYPQVVDDSRCGRRAHRGTAAGGVRLERRHGSGILGRHHDSDNPGNHDLSGSGSRTDRYRRPRRR</sequence>
<evidence type="ECO:0000313" key="3">
    <source>
        <dbReference type="Proteomes" id="UP000037594"/>
    </source>
</evidence>
<dbReference type="AlphaFoldDB" id="A0A0J8UFH8"/>
<feature type="region of interest" description="Disordered" evidence="1">
    <location>
        <begin position="62"/>
        <end position="114"/>
    </location>
</feature>
<reference evidence="2 3" key="1">
    <citation type="submission" date="2015-06" db="EMBL/GenBank/DDBJ databases">
        <title>Genome sequence of Mycobacterium conceptionense strain MLE.</title>
        <authorList>
            <person name="Greninger A.L."/>
            <person name="Cunningham G."/>
            <person name="Chiu C.Y."/>
            <person name="Miller S."/>
        </authorList>
    </citation>
    <scope>NUCLEOTIDE SEQUENCE [LARGE SCALE GENOMIC DNA]</scope>
    <source>
        <strain evidence="2 3">MLE</strain>
    </source>
</reference>
<dbReference type="PATRIC" id="fig|451644.5.peg.968"/>
<evidence type="ECO:0000313" key="2">
    <source>
        <dbReference type="EMBL" id="KMV20021.1"/>
    </source>
</evidence>
<accession>A0A0J8UFH8</accession>
<evidence type="ECO:0000256" key="1">
    <source>
        <dbReference type="SAM" id="MobiDB-lite"/>
    </source>
</evidence>
<dbReference type="Proteomes" id="UP000037594">
    <property type="component" value="Unassembled WGS sequence"/>
</dbReference>